<evidence type="ECO:0000259" key="7">
    <source>
        <dbReference type="Pfam" id="PF13873"/>
    </source>
</evidence>
<feature type="domain" description="Myb/SANT-like DNA-binding" evidence="7">
    <location>
        <begin position="7"/>
        <end position="68"/>
    </location>
</feature>
<keyword evidence="3" id="KW-0805">Transcription regulation</keyword>
<dbReference type="RefSeq" id="XP_028147388.1">
    <property type="nucleotide sequence ID" value="XM_028291587.1"/>
</dbReference>
<evidence type="ECO:0000256" key="6">
    <source>
        <dbReference type="SAM" id="MobiDB-lite"/>
    </source>
</evidence>
<dbReference type="InParanoid" id="A0A6P7GQA5"/>
<evidence type="ECO:0000256" key="3">
    <source>
        <dbReference type="ARBA" id="ARBA00023015"/>
    </source>
</evidence>
<sequence length="245" mass="27554">MADINKRKQPMSMEQKNLLIEYMRAHPQLKQKFSSTYTRKDSITMWTEITNILNATPGTQKDWKDWRKGRLNSYYSRTGGGPALPDLSQSEEIVVEIIGNTAIEGMGNVRESEVAEIDINYETPEDHDLELDVTISIQGDELTQPVSLSDTPTTSSASLREKGHVEASTNSASAASSKPRNVATQRLDTAINQSSEALQLLSKKLELKTEYYKSKLELMRRDVTAKENIVSELKKVNVYQGREIV</sequence>
<evidence type="ECO:0000256" key="1">
    <source>
        <dbReference type="ARBA" id="ARBA00011764"/>
    </source>
</evidence>
<evidence type="ECO:0000313" key="8">
    <source>
        <dbReference type="RefSeq" id="XP_028147388.1"/>
    </source>
</evidence>
<organism evidence="8">
    <name type="scientific">Diabrotica virgifera virgifera</name>
    <name type="common">western corn rootworm</name>
    <dbReference type="NCBI Taxonomy" id="50390"/>
    <lineage>
        <taxon>Eukaryota</taxon>
        <taxon>Metazoa</taxon>
        <taxon>Ecdysozoa</taxon>
        <taxon>Arthropoda</taxon>
        <taxon>Hexapoda</taxon>
        <taxon>Insecta</taxon>
        <taxon>Pterygota</taxon>
        <taxon>Neoptera</taxon>
        <taxon>Endopterygota</taxon>
        <taxon>Coleoptera</taxon>
        <taxon>Polyphaga</taxon>
        <taxon>Cucujiformia</taxon>
        <taxon>Chrysomeloidea</taxon>
        <taxon>Chrysomelidae</taxon>
        <taxon>Galerucinae</taxon>
        <taxon>Diabroticina</taxon>
        <taxon>Diabroticites</taxon>
        <taxon>Diabrotica</taxon>
    </lineage>
</organism>
<evidence type="ECO:0000256" key="2">
    <source>
        <dbReference type="ARBA" id="ARBA00016807"/>
    </source>
</evidence>
<dbReference type="FunCoup" id="A0A6P7GQA5">
    <property type="interactions" value="2"/>
</dbReference>
<name>A0A6P7GQA5_DIAVI</name>
<reference evidence="8" key="1">
    <citation type="submission" date="2025-08" db="UniProtKB">
        <authorList>
            <consortium name="RefSeq"/>
        </authorList>
    </citation>
    <scope>IDENTIFICATION</scope>
    <source>
        <tissue evidence="8">Whole insect</tissue>
    </source>
</reference>
<dbReference type="AlphaFoldDB" id="A0A6P7GQA5"/>
<dbReference type="OrthoDB" id="7543230at2759"/>
<feature type="compositionally biased region" description="Low complexity" evidence="6">
    <location>
        <begin position="167"/>
        <end position="177"/>
    </location>
</feature>
<accession>A0A6P7GQA5</accession>
<protein>
    <recommendedName>
        <fullName evidence="2">Regulatory protein zeste</fullName>
    </recommendedName>
</protein>
<evidence type="ECO:0000256" key="5">
    <source>
        <dbReference type="ARBA" id="ARBA00025466"/>
    </source>
</evidence>
<feature type="compositionally biased region" description="Polar residues" evidence="6">
    <location>
        <begin position="144"/>
        <end position="158"/>
    </location>
</feature>
<proteinExistence type="predicted"/>
<dbReference type="InterPro" id="IPR028002">
    <property type="entry name" value="Myb_DNA-bind_5"/>
</dbReference>
<gene>
    <name evidence="8" type="primary">LOC114340812</name>
</gene>
<keyword evidence="4" id="KW-0804">Transcription</keyword>
<comment type="function">
    <text evidence="5">Involved in transvection phenomena (= synapsis-dependent gene expression), where the synaptic pairing of chromosomes carrying genes with which zeste interacts influences the expression of these genes. Zeste binds to DNA and stimulates transcription from a nearby promoter.</text>
</comment>
<evidence type="ECO:0000256" key="4">
    <source>
        <dbReference type="ARBA" id="ARBA00023163"/>
    </source>
</evidence>
<comment type="subunit">
    <text evidence="1">Self-associates forming complexes of several hundred monomers.</text>
</comment>
<dbReference type="Pfam" id="PF13873">
    <property type="entry name" value="Myb_DNA-bind_5"/>
    <property type="match status" value="1"/>
</dbReference>
<feature type="region of interest" description="Disordered" evidence="6">
    <location>
        <begin position="142"/>
        <end position="181"/>
    </location>
</feature>